<feature type="compositionally biased region" description="Basic and acidic residues" evidence="1">
    <location>
        <begin position="56"/>
        <end position="67"/>
    </location>
</feature>
<organism evidence="2 3">
    <name type="scientific">Plasmopara halstedii</name>
    <name type="common">Downy mildew of sunflower</name>
    <dbReference type="NCBI Taxonomy" id="4781"/>
    <lineage>
        <taxon>Eukaryota</taxon>
        <taxon>Sar</taxon>
        <taxon>Stramenopiles</taxon>
        <taxon>Oomycota</taxon>
        <taxon>Peronosporomycetes</taxon>
        <taxon>Peronosporales</taxon>
        <taxon>Peronosporaceae</taxon>
        <taxon>Plasmopara</taxon>
    </lineage>
</organism>
<dbReference type="Proteomes" id="UP000054928">
    <property type="component" value="Unassembled WGS sequence"/>
</dbReference>
<reference evidence="3" key="1">
    <citation type="submission" date="2014-09" db="EMBL/GenBank/DDBJ databases">
        <authorList>
            <person name="Sharma Rahul"/>
            <person name="Thines Marco"/>
        </authorList>
    </citation>
    <scope>NUCLEOTIDE SEQUENCE [LARGE SCALE GENOMIC DNA]</scope>
</reference>
<keyword evidence="3" id="KW-1185">Reference proteome</keyword>
<dbReference type="EMBL" id="CCYD01000428">
    <property type="protein sequence ID" value="CEG39324.1"/>
    <property type="molecule type" value="Genomic_DNA"/>
</dbReference>
<protein>
    <submittedName>
        <fullName evidence="2">Uncharacterized protein</fullName>
    </submittedName>
</protein>
<accession>A0A0P1AEQ2</accession>
<feature type="region of interest" description="Disordered" evidence="1">
    <location>
        <begin position="29"/>
        <end position="83"/>
    </location>
</feature>
<evidence type="ECO:0000313" key="2">
    <source>
        <dbReference type="EMBL" id="CEG39324.1"/>
    </source>
</evidence>
<evidence type="ECO:0000256" key="1">
    <source>
        <dbReference type="SAM" id="MobiDB-lite"/>
    </source>
</evidence>
<feature type="compositionally biased region" description="Basic and acidic residues" evidence="1">
    <location>
        <begin position="35"/>
        <end position="47"/>
    </location>
</feature>
<name>A0A0P1AEQ2_PLAHL</name>
<dbReference type="GeneID" id="36404633"/>
<sequence length="109" mass="12124">MKADLSLFGNARSVTRVAARTVRASCPVGAQDMSETSRSRAEEETTRAKIPTGSSKSREMKVLKRGEGSAGSPRQGLRSRRTPKEVNWKVSLKWLEVYESWFTKHPVAS</sequence>
<evidence type="ECO:0000313" key="3">
    <source>
        <dbReference type="Proteomes" id="UP000054928"/>
    </source>
</evidence>
<dbReference type="AlphaFoldDB" id="A0A0P1AEQ2"/>
<dbReference type="RefSeq" id="XP_024575693.1">
    <property type="nucleotide sequence ID" value="XM_024724858.1"/>
</dbReference>
<proteinExistence type="predicted"/>